<feature type="transmembrane region" description="Helical" evidence="2">
    <location>
        <begin position="174"/>
        <end position="192"/>
    </location>
</feature>
<gene>
    <name evidence="3" type="ORF">FHY64_07135</name>
</gene>
<keyword evidence="2" id="KW-0812">Transmembrane</keyword>
<dbReference type="PANTHER" id="PTHR38592">
    <property type="entry name" value="BLL4819 PROTEIN"/>
    <property type="match status" value="1"/>
</dbReference>
<organism evidence="3 4">
    <name type="scientific">Pelagovum pacificum</name>
    <dbReference type="NCBI Taxonomy" id="2588711"/>
    <lineage>
        <taxon>Bacteria</taxon>
        <taxon>Pseudomonadati</taxon>
        <taxon>Pseudomonadota</taxon>
        <taxon>Alphaproteobacteria</taxon>
        <taxon>Rhodobacterales</taxon>
        <taxon>Paracoccaceae</taxon>
        <taxon>Pelagovum</taxon>
    </lineage>
</organism>
<feature type="transmembrane region" description="Helical" evidence="2">
    <location>
        <begin position="20"/>
        <end position="39"/>
    </location>
</feature>
<feature type="transmembrane region" description="Helical" evidence="2">
    <location>
        <begin position="90"/>
        <end position="111"/>
    </location>
</feature>
<feature type="transmembrane region" description="Helical" evidence="2">
    <location>
        <begin position="148"/>
        <end position="167"/>
    </location>
</feature>
<dbReference type="RefSeq" id="WP_140193728.1">
    <property type="nucleotide sequence ID" value="NZ_CP065915.1"/>
</dbReference>
<feature type="transmembrane region" description="Helical" evidence="2">
    <location>
        <begin position="51"/>
        <end position="70"/>
    </location>
</feature>
<dbReference type="AlphaFoldDB" id="A0A5C5GE38"/>
<keyword evidence="4" id="KW-1185">Reference proteome</keyword>
<accession>A0A5C5GE38</accession>
<dbReference type="EMBL" id="VFFF01000001">
    <property type="protein sequence ID" value="TNY33045.1"/>
    <property type="molecule type" value="Genomic_DNA"/>
</dbReference>
<dbReference type="Proteomes" id="UP000314011">
    <property type="component" value="Unassembled WGS sequence"/>
</dbReference>
<keyword evidence="2" id="KW-1133">Transmembrane helix</keyword>
<sequence>MADPAVAPALRKRDARLDVFRGMALVTIFVTHAPGNFYENYTIRSWGFSDAAEAFVLMSGISAGIAYSPSFRAKGAALLSAAGRVWKRAWTLYLVQMLITLAALAVAAGAARFLQAPDLMYKHGIATLFRDPLGFLIGVPLLTHQLGYINILPLYIVLLLVAPVLIFVGMRWPVWLLAGSALLWGVAGHYQWSLPSYPGGGGWFLNPMTWQMIFVVGLIVGFRTRSGLGPWRHLKWLRWVALAFLLLSLAWREWPALGTMGNHGLWLANEAGLSRVFTSFSKNYLAAPRLFHAIALLGVVSGFALFRWIAERKVMFPFALLGKQSLAVFALGSVLDYAIQAIKSITGEDIVMDSLLLGGGLIILVAFAASITYWPKPPKPTPAPAPTAATAPSAMPQQTPQPAPAAAPRPAPVTATVEAAAPRWPLLVRALNGLRPKQTF</sequence>
<evidence type="ECO:0000256" key="2">
    <source>
        <dbReference type="SAM" id="Phobius"/>
    </source>
</evidence>
<feature type="transmembrane region" description="Helical" evidence="2">
    <location>
        <begin position="290"/>
        <end position="309"/>
    </location>
</feature>
<dbReference type="OrthoDB" id="9775975at2"/>
<comment type="caution">
    <text evidence="3">The sequence shown here is derived from an EMBL/GenBank/DDBJ whole genome shotgun (WGS) entry which is preliminary data.</text>
</comment>
<keyword evidence="2" id="KW-0472">Membrane</keyword>
<protein>
    <submittedName>
        <fullName evidence="3">OpgC domain-containing protein</fullName>
    </submittedName>
</protein>
<feature type="compositionally biased region" description="Low complexity" evidence="1">
    <location>
        <begin position="386"/>
        <end position="398"/>
    </location>
</feature>
<feature type="compositionally biased region" description="Pro residues" evidence="1">
    <location>
        <begin position="399"/>
        <end position="411"/>
    </location>
</feature>
<evidence type="ECO:0000313" key="4">
    <source>
        <dbReference type="Proteomes" id="UP000314011"/>
    </source>
</evidence>
<dbReference type="PIRSF" id="PIRSF028704">
    <property type="entry name" value="UPC028704"/>
    <property type="match status" value="1"/>
</dbReference>
<feature type="region of interest" description="Disordered" evidence="1">
    <location>
        <begin position="379"/>
        <end position="414"/>
    </location>
</feature>
<feature type="transmembrane region" description="Helical" evidence="2">
    <location>
        <begin position="355"/>
        <end position="374"/>
    </location>
</feature>
<feature type="transmembrane region" description="Helical" evidence="2">
    <location>
        <begin position="316"/>
        <end position="335"/>
    </location>
</feature>
<reference evidence="3 4" key="1">
    <citation type="submission" date="2019-06" db="EMBL/GenBank/DDBJ databases">
        <title>Genome of new Rhodobacteraceae sp. SM1903.</title>
        <authorList>
            <person name="Ren X."/>
        </authorList>
    </citation>
    <scope>NUCLEOTIDE SEQUENCE [LARGE SCALE GENOMIC DNA]</scope>
    <source>
        <strain evidence="3 4">SM1903</strain>
    </source>
</reference>
<dbReference type="InterPro" id="IPR014550">
    <property type="entry name" value="UCP028704_OpgC"/>
</dbReference>
<feature type="transmembrane region" description="Helical" evidence="2">
    <location>
        <begin position="236"/>
        <end position="254"/>
    </location>
</feature>
<name>A0A5C5GE38_9RHOB</name>
<proteinExistence type="predicted"/>
<feature type="transmembrane region" description="Helical" evidence="2">
    <location>
        <begin position="204"/>
        <end position="224"/>
    </location>
</feature>
<evidence type="ECO:0000256" key="1">
    <source>
        <dbReference type="SAM" id="MobiDB-lite"/>
    </source>
</evidence>
<evidence type="ECO:0000313" key="3">
    <source>
        <dbReference type="EMBL" id="TNY33045.1"/>
    </source>
</evidence>
<dbReference type="Pfam" id="PF10129">
    <property type="entry name" value="OpgC_C"/>
    <property type="match status" value="1"/>
</dbReference>
<dbReference type="PANTHER" id="PTHR38592:SF3">
    <property type="entry name" value="BLL4819 PROTEIN"/>
    <property type="match status" value="1"/>
</dbReference>